<dbReference type="Proteomes" id="UP000269265">
    <property type="component" value="Unassembled WGS sequence"/>
</dbReference>
<gene>
    <name evidence="1" type="ORF">EIP75_21695</name>
</gene>
<sequence length="89" mass="9756">MKKSANIIHVLFGLLLLCGSIALVAWFSGVAPASNQEREFIKMLESSSWMENSRVAASVAQAKGANYVSRQHFWAAEDAFVQASHQTSQ</sequence>
<dbReference type="RefSeq" id="WP_125245292.1">
    <property type="nucleotide sequence ID" value="NZ_RSED01000026.1"/>
</dbReference>
<reference evidence="1 2" key="1">
    <citation type="submission" date="2018-12" db="EMBL/GenBank/DDBJ databases">
        <title>The whole draft genome of Aquabacterium sp. SJQ9.</title>
        <authorList>
            <person name="Sun L."/>
            <person name="Gao X."/>
            <person name="Chen W."/>
            <person name="Huang K."/>
        </authorList>
    </citation>
    <scope>NUCLEOTIDE SEQUENCE [LARGE SCALE GENOMIC DNA]</scope>
    <source>
        <strain evidence="1 2">SJQ9</strain>
    </source>
</reference>
<name>A0A426V2U7_9BURK</name>
<organism evidence="1 2">
    <name type="scientific">Aquabacterium soli</name>
    <dbReference type="NCBI Taxonomy" id="2493092"/>
    <lineage>
        <taxon>Bacteria</taxon>
        <taxon>Pseudomonadati</taxon>
        <taxon>Pseudomonadota</taxon>
        <taxon>Betaproteobacteria</taxon>
        <taxon>Burkholderiales</taxon>
        <taxon>Aquabacterium</taxon>
    </lineage>
</organism>
<accession>A0A426V2U7</accession>
<evidence type="ECO:0000313" key="2">
    <source>
        <dbReference type="Proteomes" id="UP000269265"/>
    </source>
</evidence>
<protein>
    <submittedName>
        <fullName evidence="1">Uncharacterized protein</fullName>
    </submittedName>
</protein>
<proteinExistence type="predicted"/>
<dbReference type="EMBL" id="RSED01000026">
    <property type="protein sequence ID" value="RRS01192.1"/>
    <property type="molecule type" value="Genomic_DNA"/>
</dbReference>
<evidence type="ECO:0000313" key="1">
    <source>
        <dbReference type="EMBL" id="RRS01192.1"/>
    </source>
</evidence>
<dbReference type="AlphaFoldDB" id="A0A426V2U7"/>
<comment type="caution">
    <text evidence="1">The sequence shown here is derived from an EMBL/GenBank/DDBJ whole genome shotgun (WGS) entry which is preliminary data.</text>
</comment>
<keyword evidence="2" id="KW-1185">Reference proteome</keyword>